<gene>
    <name evidence="1" type="ORF">HMPREF1378_03055</name>
</gene>
<dbReference type="EMBL" id="AMAH01000267">
    <property type="protein sequence ID" value="EJX47945.1"/>
    <property type="molecule type" value="Genomic_DNA"/>
</dbReference>
<organism evidence="1 2">
    <name type="scientific">Enterococcus faecium R496</name>
    <dbReference type="NCBI Taxonomy" id="1134836"/>
    <lineage>
        <taxon>Bacteria</taxon>
        <taxon>Bacillati</taxon>
        <taxon>Bacillota</taxon>
        <taxon>Bacilli</taxon>
        <taxon>Lactobacillales</taxon>
        <taxon>Enterococcaceae</taxon>
        <taxon>Enterococcus</taxon>
    </lineage>
</organism>
<dbReference type="Proteomes" id="UP000006402">
    <property type="component" value="Unassembled WGS sequence"/>
</dbReference>
<sequence>MHYTEKLLVSKKSEDKHGKLPWKSEICEKSLYIKGFFFFLYHSFKPFLAVLDHFSIIFP</sequence>
<accession>A0AAV3GRJ9</accession>
<dbReference type="AlphaFoldDB" id="A0AAV3GRJ9"/>
<name>A0AAV3GRJ9_ENTFC</name>
<reference evidence="1 2" key="1">
    <citation type="submission" date="2012-04" db="EMBL/GenBank/DDBJ databases">
        <authorList>
            <person name="Weinstock G."/>
            <person name="Sodergren E."/>
            <person name="Lobos E.A."/>
            <person name="Fulton L."/>
            <person name="Fulton R."/>
            <person name="Courtney L."/>
            <person name="Fronick C."/>
            <person name="O'Laughlin M."/>
            <person name="Godfrey J."/>
            <person name="Wilson R.M."/>
            <person name="Miner T."/>
            <person name="Farmer C."/>
            <person name="Delehaunty K."/>
            <person name="Cordes M."/>
            <person name="Minx P."/>
            <person name="Tomlinson C."/>
            <person name="Chen J."/>
            <person name="Wollam A."/>
            <person name="Pepin K.H."/>
            <person name="Bhonagiri V."/>
            <person name="Zhang X."/>
            <person name="Suruliraj S."/>
            <person name="Warren W."/>
            <person name="Mitreva M."/>
            <person name="Mardis E.R."/>
            <person name="Wilson R.K."/>
        </authorList>
    </citation>
    <scope>NUCLEOTIDE SEQUENCE [LARGE SCALE GENOMIC DNA]</scope>
    <source>
        <strain evidence="1 2">R496</strain>
    </source>
</reference>
<proteinExistence type="predicted"/>
<protein>
    <submittedName>
        <fullName evidence="1">Uncharacterized protein</fullName>
    </submittedName>
</protein>
<evidence type="ECO:0000313" key="2">
    <source>
        <dbReference type="Proteomes" id="UP000006402"/>
    </source>
</evidence>
<comment type="caution">
    <text evidence="1">The sequence shown here is derived from an EMBL/GenBank/DDBJ whole genome shotgun (WGS) entry which is preliminary data.</text>
</comment>
<evidence type="ECO:0000313" key="1">
    <source>
        <dbReference type="EMBL" id="EJX47945.1"/>
    </source>
</evidence>